<dbReference type="AlphaFoldDB" id="A0A0S4JGZ7"/>
<reference evidence="2" key="1">
    <citation type="submission" date="2015-09" db="EMBL/GenBank/DDBJ databases">
        <authorList>
            <consortium name="Pathogen Informatics"/>
        </authorList>
    </citation>
    <scope>NUCLEOTIDE SEQUENCE [LARGE SCALE GENOMIC DNA]</scope>
    <source>
        <strain evidence="2">Lake Konstanz</strain>
    </source>
</reference>
<organism evidence="1 2">
    <name type="scientific">Bodo saltans</name>
    <name type="common">Flagellated protozoan</name>
    <dbReference type="NCBI Taxonomy" id="75058"/>
    <lineage>
        <taxon>Eukaryota</taxon>
        <taxon>Discoba</taxon>
        <taxon>Euglenozoa</taxon>
        <taxon>Kinetoplastea</taxon>
        <taxon>Metakinetoplastina</taxon>
        <taxon>Eubodonida</taxon>
        <taxon>Bodonidae</taxon>
        <taxon>Bodo</taxon>
    </lineage>
</organism>
<keyword evidence="2" id="KW-1185">Reference proteome</keyword>
<accession>A0A0S4JGZ7</accession>
<dbReference type="Proteomes" id="UP000051952">
    <property type="component" value="Unassembled WGS sequence"/>
</dbReference>
<protein>
    <submittedName>
        <fullName evidence="1">Uncharacterized protein</fullName>
    </submittedName>
</protein>
<proteinExistence type="predicted"/>
<gene>
    <name evidence="1" type="ORF">BSAL_20355</name>
</gene>
<name>A0A0S4JGZ7_BODSA</name>
<feature type="non-terminal residue" evidence="1">
    <location>
        <position position="79"/>
    </location>
</feature>
<sequence>MSSLCKLAAVEGGQTGGFSVASGLMRYWAFLYSFVNWYLVHTPYEPVHSAIRLQRLLGGKMGFCHNVLHSVLHSVFQGK</sequence>
<evidence type="ECO:0000313" key="1">
    <source>
        <dbReference type="EMBL" id="CUG89303.1"/>
    </source>
</evidence>
<dbReference type="EMBL" id="CYKH01001719">
    <property type="protein sequence ID" value="CUG89303.1"/>
    <property type="molecule type" value="Genomic_DNA"/>
</dbReference>
<dbReference type="VEuPathDB" id="TriTrypDB:BSAL_20355"/>
<evidence type="ECO:0000313" key="2">
    <source>
        <dbReference type="Proteomes" id="UP000051952"/>
    </source>
</evidence>